<evidence type="ECO:0000256" key="2">
    <source>
        <dbReference type="ARBA" id="ARBA00022643"/>
    </source>
</evidence>
<dbReference type="SUPFAM" id="SSF52218">
    <property type="entry name" value="Flavoproteins"/>
    <property type="match status" value="1"/>
</dbReference>
<dbReference type="Proteomes" id="UP000028542">
    <property type="component" value="Unassembled WGS sequence"/>
</dbReference>
<proteinExistence type="predicted"/>
<dbReference type="InterPro" id="IPR005025">
    <property type="entry name" value="FMN_Rdtase-like_dom"/>
</dbReference>
<evidence type="ECO:0000259" key="3">
    <source>
        <dbReference type="Pfam" id="PF03358"/>
    </source>
</evidence>
<dbReference type="Gene3D" id="3.40.50.360">
    <property type="match status" value="1"/>
</dbReference>
<accession>A0A084JAF9</accession>
<evidence type="ECO:0000313" key="4">
    <source>
        <dbReference type="EMBL" id="KEZ85943.1"/>
    </source>
</evidence>
<dbReference type="STRING" id="318464.IO99_12495"/>
<gene>
    <name evidence="4" type="ORF">IO99_12495</name>
</gene>
<reference evidence="4 5" key="1">
    <citation type="submission" date="2014-07" db="EMBL/GenBank/DDBJ databases">
        <title>Draft genome of Clostridium sulfidigenes 113A isolated from sediments associated with methane hydrate from Krishna Godavari basin.</title>
        <authorList>
            <person name="Honkalas V.S."/>
            <person name="Dabir A.P."/>
            <person name="Arora P."/>
            <person name="Dhakephalkar P.K."/>
        </authorList>
    </citation>
    <scope>NUCLEOTIDE SEQUENCE [LARGE SCALE GENOMIC DNA]</scope>
    <source>
        <strain evidence="4 5">113A</strain>
    </source>
</reference>
<dbReference type="RefSeq" id="WP_035133705.1">
    <property type="nucleotide sequence ID" value="NZ_JPMD01000028.1"/>
</dbReference>
<organism evidence="4 5">
    <name type="scientific">Clostridium sulfidigenes</name>
    <dbReference type="NCBI Taxonomy" id="318464"/>
    <lineage>
        <taxon>Bacteria</taxon>
        <taxon>Bacillati</taxon>
        <taxon>Bacillota</taxon>
        <taxon>Clostridia</taxon>
        <taxon>Eubacteriales</taxon>
        <taxon>Clostridiaceae</taxon>
        <taxon>Clostridium</taxon>
    </lineage>
</organism>
<feature type="domain" description="NADPH-dependent FMN reductase-like" evidence="3">
    <location>
        <begin position="3"/>
        <end position="108"/>
    </location>
</feature>
<protein>
    <recommendedName>
        <fullName evidence="3">NADPH-dependent FMN reductase-like domain-containing protein</fullName>
    </recommendedName>
</protein>
<dbReference type="PANTHER" id="PTHR43278">
    <property type="entry name" value="NAD(P)H-DEPENDENT FMN-CONTAINING OXIDOREDUCTASE YWQN-RELATED"/>
    <property type="match status" value="1"/>
</dbReference>
<dbReference type="EMBL" id="JPMD01000028">
    <property type="protein sequence ID" value="KEZ85943.1"/>
    <property type="molecule type" value="Genomic_DNA"/>
</dbReference>
<dbReference type="GO" id="GO:0016491">
    <property type="term" value="F:oxidoreductase activity"/>
    <property type="evidence" value="ECO:0007669"/>
    <property type="project" value="InterPro"/>
</dbReference>
<dbReference type="InterPro" id="IPR051796">
    <property type="entry name" value="ISF_SsuE-like"/>
</dbReference>
<keyword evidence="2" id="KW-0288">FMN</keyword>
<dbReference type="InterPro" id="IPR029039">
    <property type="entry name" value="Flavoprotein-like_sf"/>
</dbReference>
<keyword evidence="1" id="KW-0285">Flavoprotein</keyword>
<name>A0A084JAF9_9CLOT</name>
<keyword evidence="5" id="KW-1185">Reference proteome</keyword>
<dbReference type="eggNOG" id="COG0655">
    <property type="taxonomic scope" value="Bacteria"/>
</dbReference>
<dbReference type="Pfam" id="PF03358">
    <property type="entry name" value="FMN_red"/>
    <property type="match status" value="1"/>
</dbReference>
<evidence type="ECO:0000313" key="5">
    <source>
        <dbReference type="Proteomes" id="UP000028542"/>
    </source>
</evidence>
<sequence length="188" mass="21918">MKKIIIINGSPNKEGHTNKIVDSILEGINPNVEIKHINCYDMNINPCIDCKYCSKVLGECSIKDSMTDIYKHIQECDIIILASPMYFGMFPSPLKSLIDRCQVLWSKKFIFKQNTKERKQGIFIFNGGSSWNNMFNPMETIGKYFFNTLNCDISFKLYIDNTDINYNYINKHYDDILRCQNMINVEVH</sequence>
<dbReference type="AlphaFoldDB" id="A0A084JAF9"/>
<evidence type="ECO:0000256" key="1">
    <source>
        <dbReference type="ARBA" id="ARBA00022630"/>
    </source>
</evidence>
<comment type="caution">
    <text evidence="4">The sequence shown here is derived from an EMBL/GenBank/DDBJ whole genome shotgun (WGS) entry which is preliminary data.</text>
</comment>
<dbReference type="PANTHER" id="PTHR43278:SF4">
    <property type="entry name" value="NAD(P)H-DEPENDENT FMN-CONTAINING OXIDOREDUCTASE YWQN-RELATED"/>
    <property type="match status" value="1"/>
</dbReference>